<dbReference type="InterPro" id="IPR032675">
    <property type="entry name" value="LRR_dom_sf"/>
</dbReference>
<keyword evidence="2" id="KW-1185">Reference proteome</keyword>
<dbReference type="EMBL" id="ML145084">
    <property type="protein sequence ID" value="TBU65402.1"/>
    <property type="molecule type" value="Genomic_DNA"/>
</dbReference>
<dbReference type="Proteomes" id="UP000292082">
    <property type="component" value="Unassembled WGS sequence"/>
</dbReference>
<name>A0A4Q9QCA9_9APHY</name>
<reference evidence="1 2" key="1">
    <citation type="submission" date="2019-01" db="EMBL/GenBank/DDBJ databases">
        <title>Draft genome sequences of three monokaryotic isolates of the white-rot basidiomycete fungus Dichomitus squalens.</title>
        <authorList>
            <consortium name="DOE Joint Genome Institute"/>
            <person name="Lopez S.C."/>
            <person name="Andreopoulos B."/>
            <person name="Pangilinan J."/>
            <person name="Lipzen A."/>
            <person name="Riley R."/>
            <person name="Ahrendt S."/>
            <person name="Ng V."/>
            <person name="Barry K."/>
            <person name="Daum C."/>
            <person name="Grigoriev I.V."/>
            <person name="Hilden K.S."/>
            <person name="Makela M.R."/>
            <person name="de Vries R.P."/>
        </authorList>
    </citation>
    <scope>NUCLEOTIDE SEQUENCE [LARGE SCALE GENOMIC DNA]</scope>
    <source>
        <strain evidence="1 2">CBS 464.89</strain>
    </source>
</reference>
<accession>A0A4Q9QCA9</accession>
<protein>
    <submittedName>
        <fullName evidence="1">Uncharacterized protein</fullName>
    </submittedName>
</protein>
<gene>
    <name evidence="1" type="ORF">BD310DRAFT_942993</name>
</gene>
<dbReference type="Gene3D" id="3.80.10.10">
    <property type="entry name" value="Ribonuclease Inhibitor"/>
    <property type="match status" value="1"/>
</dbReference>
<evidence type="ECO:0000313" key="2">
    <source>
        <dbReference type="Proteomes" id="UP000292082"/>
    </source>
</evidence>
<dbReference type="AlphaFoldDB" id="A0A4Q9QCA9"/>
<organism evidence="1 2">
    <name type="scientific">Dichomitus squalens</name>
    <dbReference type="NCBI Taxonomy" id="114155"/>
    <lineage>
        <taxon>Eukaryota</taxon>
        <taxon>Fungi</taxon>
        <taxon>Dikarya</taxon>
        <taxon>Basidiomycota</taxon>
        <taxon>Agaricomycotina</taxon>
        <taxon>Agaricomycetes</taxon>
        <taxon>Polyporales</taxon>
        <taxon>Polyporaceae</taxon>
        <taxon>Dichomitus</taxon>
    </lineage>
</organism>
<sequence length="533" mass="58882">MLPQYRRQLWNDDILRGILDHLAPASFPFDKVDDPGLIALARCARASPVLFEFAINVLWRQVDSLTVVLHVLSPGFQRLEDRNKEKSNGNVYALAGCVPEESIARMRYYATRIRRLAHRADLHRIEPEVFSVVHSQLRGEPLLPSLQVLHWTQRTPTDVLEILSVVPPSLRELCIAGLGAKGEIAPPAVATSTTNYVFSRFIHDLSTAAPSLELLTLSGNIHSSFIVCLGELARLKSLSIINFSHHGFGSGYLPVIRSCAAFPLQEFGINLTDSPVFDGEVTGFHSLRTLRVHGTLSLVTRFLSYVSSGELTSFGALVPRPDRWEDYRGCLNVLCARFGSSLRSVRLSGSWTGDMASLARPIDVLAPLLNLPLLEDVCIISGTGVALSLCAEGVTTFAKAWPNLRELRLLYSPVPAELPIDALGVFVEHCPRLQTLWLASVDVRGIKKRSLDACPKASNHGLRQIWLAGDVPKADARRVAEFVDRMFPHVDLRPVDYPWQSSRSPGSWQSVLASLKEVKAVRLSSSPVAQIEE</sequence>
<proteinExistence type="predicted"/>
<dbReference type="SUPFAM" id="SSF52047">
    <property type="entry name" value="RNI-like"/>
    <property type="match status" value="1"/>
</dbReference>
<evidence type="ECO:0000313" key="1">
    <source>
        <dbReference type="EMBL" id="TBU65402.1"/>
    </source>
</evidence>